<feature type="chain" id="PRO_5011603934" evidence="1">
    <location>
        <begin position="25"/>
        <end position="296"/>
    </location>
</feature>
<proteinExistence type="predicted"/>
<gene>
    <name evidence="2" type="ORF">SAMN05660330_03184</name>
</gene>
<dbReference type="STRING" id="91360.SAMN05660330_03184"/>
<sequence>MKVNASIITTIVVATLICVAPLPASDVSHHPEEKPAHPATSAPCPNGRNWWTDLDKEKKLLYTNIAAASVIGLWGMSEWDYGSIGWYNANEGWFEQDTKYGGADKVGHFWISYALADGLSALYKSWEYDQDRANRLALVSSWTIVTAMELMDATSETQGFAWEDIVMNSFGVLASAVMHRWPGLDRKIDFRIEYVFNEAIDGFITDYSNIFYSIVVKPAGFDYISNNIFDYLELHGGYYTRGYTDNDDDRTRSFYVGIGINFSKLFQQSGWHKTAKVLEYLQPPYTVPKASADLSR</sequence>
<keyword evidence="3" id="KW-1185">Reference proteome</keyword>
<organism evidence="2 3">
    <name type="scientific">Desulforhopalus singaporensis</name>
    <dbReference type="NCBI Taxonomy" id="91360"/>
    <lineage>
        <taxon>Bacteria</taxon>
        <taxon>Pseudomonadati</taxon>
        <taxon>Thermodesulfobacteriota</taxon>
        <taxon>Desulfobulbia</taxon>
        <taxon>Desulfobulbales</taxon>
        <taxon>Desulfocapsaceae</taxon>
        <taxon>Desulforhopalus</taxon>
    </lineage>
</organism>
<accession>A0A1H0TNM0</accession>
<evidence type="ECO:0000256" key="1">
    <source>
        <dbReference type="SAM" id="SignalP"/>
    </source>
</evidence>
<name>A0A1H0TNM0_9BACT</name>
<dbReference type="EMBL" id="FNJI01000025">
    <property type="protein sequence ID" value="SDP55647.1"/>
    <property type="molecule type" value="Genomic_DNA"/>
</dbReference>
<protein>
    <submittedName>
        <fullName evidence="2">Predicted lipoprotein</fullName>
    </submittedName>
</protein>
<dbReference type="AlphaFoldDB" id="A0A1H0TNM0"/>
<dbReference type="InterPro" id="IPR018736">
    <property type="entry name" value="DUF2279_periplasmic_lipo"/>
</dbReference>
<keyword evidence="1" id="KW-0732">Signal</keyword>
<reference evidence="2 3" key="1">
    <citation type="submission" date="2016-10" db="EMBL/GenBank/DDBJ databases">
        <authorList>
            <person name="de Groot N.N."/>
        </authorList>
    </citation>
    <scope>NUCLEOTIDE SEQUENCE [LARGE SCALE GENOMIC DNA]</scope>
    <source>
        <strain evidence="2 3">DSM 12130</strain>
    </source>
</reference>
<dbReference type="Pfam" id="PF10043">
    <property type="entry name" value="DUF2279"/>
    <property type="match status" value="1"/>
</dbReference>
<keyword evidence="2" id="KW-0449">Lipoprotein</keyword>
<dbReference type="Proteomes" id="UP000199073">
    <property type="component" value="Unassembled WGS sequence"/>
</dbReference>
<dbReference type="RefSeq" id="WP_176761269.1">
    <property type="nucleotide sequence ID" value="NZ_FNJI01000025.1"/>
</dbReference>
<evidence type="ECO:0000313" key="2">
    <source>
        <dbReference type="EMBL" id="SDP55647.1"/>
    </source>
</evidence>
<feature type="signal peptide" evidence="1">
    <location>
        <begin position="1"/>
        <end position="24"/>
    </location>
</feature>
<evidence type="ECO:0000313" key="3">
    <source>
        <dbReference type="Proteomes" id="UP000199073"/>
    </source>
</evidence>